<proteinExistence type="predicted"/>
<dbReference type="EMBL" id="MU826353">
    <property type="protein sequence ID" value="KAJ7380541.1"/>
    <property type="molecule type" value="Genomic_DNA"/>
</dbReference>
<keyword evidence="1" id="KW-0812">Transmembrane</keyword>
<dbReference type="Proteomes" id="UP001163046">
    <property type="component" value="Unassembled WGS sequence"/>
</dbReference>
<sequence>MEPKKSVGPLVQLVRVVPRVDSPYPSESSGTCGSTVGTMQRISKRLVGLSLKRMLLGQFLVLYTLCTIAMTLEILWSTMMRWIKGSHEPAQNVIDINDIH</sequence>
<keyword evidence="1" id="KW-0472">Membrane</keyword>
<protein>
    <submittedName>
        <fullName evidence="2">Uncharacterized protein</fullName>
    </submittedName>
</protein>
<comment type="caution">
    <text evidence="2">The sequence shown here is derived from an EMBL/GenBank/DDBJ whole genome shotgun (WGS) entry which is preliminary data.</text>
</comment>
<evidence type="ECO:0000256" key="1">
    <source>
        <dbReference type="SAM" id="Phobius"/>
    </source>
</evidence>
<dbReference type="AlphaFoldDB" id="A0A9W9ZFG5"/>
<gene>
    <name evidence="2" type="ORF">OS493_009007</name>
</gene>
<name>A0A9W9ZFG5_9CNID</name>
<accession>A0A9W9ZFG5</accession>
<keyword evidence="1" id="KW-1133">Transmembrane helix</keyword>
<organism evidence="2 3">
    <name type="scientific">Desmophyllum pertusum</name>
    <dbReference type="NCBI Taxonomy" id="174260"/>
    <lineage>
        <taxon>Eukaryota</taxon>
        <taxon>Metazoa</taxon>
        <taxon>Cnidaria</taxon>
        <taxon>Anthozoa</taxon>
        <taxon>Hexacorallia</taxon>
        <taxon>Scleractinia</taxon>
        <taxon>Caryophylliina</taxon>
        <taxon>Caryophylliidae</taxon>
        <taxon>Desmophyllum</taxon>
    </lineage>
</organism>
<evidence type="ECO:0000313" key="3">
    <source>
        <dbReference type="Proteomes" id="UP001163046"/>
    </source>
</evidence>
<reference evidence="2" key="1">
    <citation type="submission" date="2023-01" db="EMBL/GenBank/DDBJ databases">
        <title>Genome assembly of the deep-sea coral Lophelia pertusa.</title>
        <authorList>
            <person name="Herrera S."/>
            <person name="Cordes E."/>
        </authorList>
    </citation>
    <scope>NUCLEOTIDE SEQUENCE</scope>
    <source>
        <strain evidence="2">USNM1676648</strain>
        <tissue evidence="2">Polyp</tissue>
    </source>
</reference>
<evidence type="ECO:0000313" key="2">
    <source>
        <dbReference type="EMBL" id="KAJ7380541.1"/>
    </source>
</evidence>
<feature type="transmembrane region" description="Helical" evidence="1">
    <location>
        <begin position="55"/>
        <end position="76"/>
    </location>
</feature>
<keyword evidence="3" id="KW-1185">Reference proteome</keyword>